<name>A0A1J1GZG2_PLAGA</name>
<feature type="compositionally biased region" description="Basic and acidic residues" evidence="2">
    <location>
        <begin position="3040"/>
        <end position="3066"/>
    </location>
</feature>
<feature type="compositionally biased region" description="Basic and acidic residues" evidence="2">
    <location>
        <begin position="2479"/>
        <end position="2490"/>
    </location>
</feature>
<organism evidence="3 4">
    <name type="scientific">Plasmodium gallinaceum</name>
    <dbReference type="NCBI Taxonomy" id="5849"/>
    <lineage>
        <taxon>Eukaryota</taxon>
        <taxon>Sar</taxon>
        <taxon>Alveolata</taxon>
        <taxon>Apicomplexa</taxon>
        <taxon>Aconoidasida</taxon>
        <taxon>Haemosporida</taxon>
        <taxon>Plasmodiidae</taxon>
        <taxon>Plasmodium</taxon>
        <taxon>Plasmodium (Haemamoeba)</taxon>
    </lineage>
</organism>
<feature type="compositionally biased region" description="Low complexity" evidence="2">
    <location>
        <begin position="857"/>
        <end position="869"/>
    </location>
</feature>
<comment type="caution">
    <text evidence="3">The sequence shown here is derived from an EMBL/GenBank/DDBJ whole genome shotgun (WGS) entry which is preliminary data.</text>
</comment>
<keyword evidence="4" id="KW-1185">Reference proteome</keyword>
<dbReference type="VEuPathDB" id="PlasmoDB:PGAL8A_00027600"/>
<reference evidence="3" key="1">
    <citation type="submission" date="2015-04" db="EMBL/GenBank/DDBJ databases">
        <authorList>
            <consortium name="Pathogen Informatics"/>
        </authorList>
    </citation>
    <scope>NUCLEOTIDE SEQUENCE [LARGE SCALE GENOMIC DNA]</scope>
    <source>
        <strain evidence="3">8A</strain>
    </source>
</reference>
<dbReference type="RefSeq" id="XP_028530641.1">
    <property type="nucleotide sequence ID" value="XM_028674271.1"/>
</dbReference>
<feature type="compositionally biased region" description="Low complexity" evidence="2">
    <location>
        <begin position="2962"/>
        <end position="2971"/>
    </location>
</feature>
<feature type="compositionally biased region" description="Basic and acidic residues" evidence="2">
    <location>
        <begin position="2330"/>
        <end position="2340"/>
    </location>
</feature>
<feature type="compositionally biased region" description="Low complexity" evidence="2">
    <location>
        <begin position="1806"/>
        <end position="1816"/>
    </location>
</feature>
<feature type="region of interest" description="Disordered" evidence="2">
    <location>
        <begin position="847"/>
        <end position="869"/>
    </location>
</feature>
<dbReference type="OMA" id="TQYSHIS"/>
<keyword evidence="1" id="KW-0175">Coiled coil</keyword>
<accession>A0A1J1GZG2</accession>
<proteinExistence type="predicted"/>
<dbReference type="GeneID" id="39728799"/>
<feature type="region of interest" description="Disordered" evidence="2">
    <location>
        <begin position="2323"/>
        <end position="2343"/>
    </location>
</feature>
<feature type="region of interest" description="Disordered" evidence="2">
    <location>
        <begin position="1794"/>
        <end position="1816"/>
    </location>
</feature>
<protein>
    <submittedName>
        <fullName evidence="3">Uncharacterized protein</fullName>
    </submittedName>
</protein>
<evidence type="ECO:0000313" key="3">
    <source>
        <dbReference type="EMBL" id="CRG97841.1"/>
    </source>
</evidence>
<feature type="coiled-coil region" evidence="1">
    <location>
        <begin position="904"/>
        <end position="952"/>
    </location>
</feature>
<evidence type="ECO:0000313" key="4">
    <source>
        <dbReference type="Proteomes" id="UP000220797"/>
    </source>
</evidence>
<gene>
    <name evidence="3" type="ORF">PGAL8A_00027600</name>
</gene>
<dbReference type="OrthoDB" id="9628807at2759"/>
<dbReference type="EMBL" id="CVMV01000117">
    <property type="protein sequence ID" value="CRG97841.1"/>
    <property type="molecule type" value="Genomic_DNA"/>
</dbReference>
<feature type="region of interest" description="Disordered" evidence="2">
    <location>
        <begin position="2472"/>
        <end position="2511"/>
    </location>
</feature>
<feature type="compositionally biased region" description="Polar residues" evidence="2">
    <location>
        <begin position="2972"/>
        <end position="2985"/>
    </location>
</feature>
<feature type="region of interest" description="Disordered" evidence="2">
    <location>
        <begin position="2962"/>
        <end position="2998"/>
    </location>
</feature>
<evidence type="ECO:0000256" key="2">
    <source>
        <dbReference type="SAM" id="MobiDB-lite"/>
    </source>
</evidence>
<dbReference type="Proteomes" id="UP000220797">
    <property type="component" value="Unassembled WGS sequence"/>
</dbReference>
<feature type="compositionally biased region" description="Basic residues" evidence="2">
    <location>
        <begin position="2497"/>
        <end position="2508"/>
    </location>
</feature>
<sequence length="3492" mass="412119">MNRRDNIIVENKNNICNFSHLEFNKRNILKNNSKDNYKLISNSKEKSNGRIFSFSKNNNNDDNNYSKQLNNKVNNNLIINDVVDKLTTKDDYNDRIKNNINKKLLNTNFNKKKTSLISPNNKKYNIQIDKKIFNTKSNSSINNNNNKRSSYLSENILKPIIMNNNNNNNNETKINIILLNNEKKNIYEDKKKQLNENEYNNKITTGIKKNLNVKEINKKIENLKKKNINEINNEKNKLSFNNNEIMSYNNSNNKIMTENDNSITTINEDNKLQNKENKTNVCKNYKMNYLDKKIETNNKNTNSYEKEKYNVNTFIKIYNKDNLQNFNKTKNLNYKNIKEKFSFNLKVKNNKKSECKFNNNKINNQENTFADIKYKRENKIKNNITNLINNSDNNNNNNFDEIKTINNNDSYLNKKIKNNNISSISNTNKFPIYTSNIKSDKKCIQNKSKEKHIKNYYNYYNKKDDNSIIFNNKKNNYSNNKLNKKKNNNLNTYIENSKELNTSISNDKSKNDINCVNIYKKEYKNFLEIKSDNNYEKNDETSFLKESFINSTKKQSSIHVKNYNTQILCNSLSNSNNTKKNYINISCNTSMISEYELDEIYNETNHEKVSNENVTFSNLENINPSKTNSEICFVTSDIDTLDKNSKIYEKNNYNKNIEEVSSCNEIKEAYICGYNTNNNCDQDYDQNFNERITPPENLNSKNTVNNYIYFSKDKNCNKEVPIKLNPCDNNSSMEKCNDTIFSKKKDSSFSIHSNFINSKYEKVKKGLTFEEMKRKSFDTFNISTYINNNLKEKNKDMNEDVISSKERDKNEENLATIKNPTSELLQNYSLLKKRKLNENKNNLSIYNSSKEKKKKSINNNGNISNNNYITNQNKMKNHDFLEIKHKNINKNIYESTRYNKSKYLSEKKNKNECIINKIEKVSNQNNLTKNIIRNYKNDKINVNKNINDVKDMCLDKRYEPVIINKYEIMSENSTHSNLCNSITSHNNNNNNKYHEKENIQKYKEKKLMYNSESYHLVNNSLLKKNNFNSEDKIKKGYKFLEFRKPINNLTNDLKNLNNFSKRGIINKNITNKNTLIKNKKALLNVNKNHIQIKKNICNKKELVISNLLTKNTFSQKINQSEEKRNTIKKKAENKVLNAQEKNQSSHLMKFNELSNDTVFKEKNKIVLLQDNVKQDDKCSYIYKDVNNLNSKSLNKNNSRDNRNLIINNHSNVLLEKHDFKEKKNHDKKQVSISIKSYNSLHDNIIKNSNLIKNRELNKNNDNNNEKNSDLQKSYYKNDLCKNETENKNYPVENEEFKYHANQDIKWEVNKIFGNNSNCSNQYYEVNNANNLSESKRNEEKNNCTNIIYKNDQKAYYMRTIGEDIILKKKQENEKDEIIINVINGEESKHNLKNKDIKTDDLEGLFLIKNKEEGLLKEKNNYEIKNENSLNGTESKKKEKYFNKNLKTYTNYNNENINSVNDFHTNICFSKKKNFQNKIMHESNEKKNSKNYVLHSFSHAKKKINPLNENNKNEIYNNKFINLNMKPYDKINIIQEISSDDLLNENFADLIKNKSNFTIEKKKKNINFFNDNKPHIEKNNENILNRKSKDKKISEKQLSNMTELSSCKKRKIYNSCFSNFLNDVLSLSNDCANNKLSKRKNSDNIDYGIKNENDKKILRYNCFTKFDNGNPFINENNTNYFTLNNSFERNFNADNSNISEDLSENYLSNNSEPILPNKKQIEDFISSVEHICNNKNVLKKESYDQLKNYAIKNEQGLFLDNYYSNPVKNTEHTKKLIDFNDSLYNKLNLNFDENNCNNKKKKHRRNSSNSNDSTFSLNNDDINKHNFNILINSLISNNEEKEENTISKNNEENLKIDKNLFFSNSSSNDLEKTYINSYFSNNLDEGDKNEEFNCYESKENLYKNLSFNIDKNETEHICDDKNILKYRSFSDNNYEYKDCTSCNDYNSIKDYNNYDCNKDMNNYCDNNNNNNNNNDYNGCNNNIEAVENKLKNMVFEYILSNKLNVAKNSSITKNEKELFKKNVSKDNEGIKINEYEDILKEKNFHNNSKTFSKSINFNDDTTNFEKKRKCNCIICLNSNNNDNNNNNINDSTLTDYYQSDVNNNLKSNCIDDIFCDEKKTFNNNEYSLTHIKNLIQNISNLNNEENKKFYDNFISKILNNQYEVNNFKISENYNDNHNHNCHCIDDNNLDYISDYNNNDQIHNLFMENGLSGNILKNLENCKLNEKILSKIENINKREKKKVDENNTNSICYPYDSILKNLNMNNLKNYYESKKNTFLNNHNIDHKMDNINCENNFSHIQKELNLQNYINSANNLQSSYEDSYLNNSNNLSKEKKLTDDKNSPLNNNLYKKTKNNLSNNFCQHKNMNCEESVNFNKSIDDNLNEDIYNCINLNILSEHSSKINEIEKRHLNEIKKHQLNGNEDENERINEYNMNEKEIKENKLGIIKVKNYSQKKMFNKKNKMIYSTSKDDSLCVKNNKNKREDNKKKNAKDSINNSSKKKNGNSKKKNNNLNFKESIECTYKVSSKETQQNSNFIFLDEDDKIFSNQKILNEENKERNKRKRFKVNEFHADTILDKNILPANIKRFINSSKDNIFKKTNEKIINDNINIENINNEEIISKEIINNNIINDNILVEKINEEGIIIKEELENDNITNSSIEHINENEIINKEIISKEEIINENTINDDILVEKINDGKLISKEIINELIMMKEDLIQDDDSNFHTVNINKLNLQDKKELDEINFSRNKLNDNILNQIDMKENPTENYNNHHAMEAERLNSDIPYITDIYKEMHKSPVMPLRIEAFHSLEDQRLIYGKPEWQKFLCPLCDKKYYPPNTYIKNYAHYLNEHWKNRKTLGGYIIFPCKLIHDIKENTDIKINKKMKKKKRVLIDPHYHCPLCLHIYFNDYNLVIDHCIKLHKSSGADPSRTLPSNLVHTPFINNHDYYSKLRKLESDTDINISINDNHNNSISESSQNLNISSPKKQNISKVCDTDTNKKKNKNNRSSKVIFCDDIQIREFDIELSKIEKIGASIGPVFIDEENEKKDKKENKQDEKGSKIDEMEKNEYNEKSGNGDNIEKMIRDDDKNKIDEKNFNKIYDNERIIEKNEKYNEITEVKKINKIEQNCEKKIEKKTSKNEIKKVEKVNEKKIQEKNKENTNEKNNKIHKNDFNTKTYEKAVNEMIDKEHNENKDFHSNNNDDILISKKNIEYNNLNDLENNFLKKKSFEKRENNINIKKVNIKYKKLVNENTNDNSILNGLTNINNDNVISKEEYNNNKIIELKNDKNKLEFNDNSKLIHPDTNKIEHDEIQMEQIKNDQVKNMTNKKNIGKKNYSNKVFSTLFNIDGLSSKESKDNFFSCVNYEENLKIKEQPINEILLENRIENSKKHIFTSDNNNKIGKRIKNSIENFHKNIISKYKRKIKICAINEKQKESNICVGNKFQENVYMPPENMILDFKNEKEKNILKKVIREKKKEKIVTMKTNCRQSARIKSKKK</sequence>
<evidence type="ECO:0000256" key="1">
    <source>
        <dbReference type="SAM" id="Coils"/>
    </source>
</evidence>
<feature type="region of interest" description="Disordered" evidence="2">
    <location>
        <begin position="3040"/>
        <end position="3080"/>
    </location>
</feature>